<comment type="caution">
    <text evidence="2">The sequence shown here is derived from an EMBL/GenBank/DDBJ whole genome shotgun (WGS) entry which is preliminary data.</text>
</comment>
<evidence type="ECO:0000313" key="2">
    <source>
        <dbReference type="EMBL" id="NJQ00957.1"/>
    </source>
</evidence>
<dbReference type="PANTHER" id="PTHR35040:SF9">
    <property type="entry name" value="4-LIKE CELL SURFACE PROTEIN, PUTATIVE (AFU_ORTHOLOGUE AFUA_4G14080)-RELATED"/>
    <property type="match status" value="1"/>
</dbReference>
<dbReference type="PANTHER" id="PTHR35040">
    <property type="match status" value="1"/>
</dbReference>
<keyword evidence="3" id="KW-1185">Reference proteome</keyword>
<organism evidence="2 3">
    <name type="scientific">Streptomyces zingiberis</name>
    <dbReference type="NCBI Taxonomy" id="2053010"/>
    <lineage>
        <taxon>Bacteria</taxon>
        <taxon>Bacillati</taxon>
        <taxon>Actinomycetota</taxon>
        <taxon>Actinomycetes</taxon>
        <taxon>Kitasatosporales</taxon>
        <taxon>Streptomycetaceae</taxon>
        <taxon>Streptomyces</taxon>
    </lineage>
</organism>
<protein>
    <submittedName>
        <fullName evidence="2">Phage tail protein</fullName>
    </submittedName>
</protein>
<proteinExistence type="predicted"/>
<dbReference type="EMBL" id="JAATEN010000006">
    <property type="protein sequence ID" value="NJQ00957.1"/>
    <property type="molecule type" value="Genomic_DNA"/>
</dbReference>
<evidence type="ECO:0000313" key="3">
    <source>
        <dbReference type="Proteomes" id="UP000695264"/>
    </source>
</evidence>
<dbReference type="RefSeq" id="WP_168101553.1">
    <property type="nucleotide sequence ID" value="NZ_JAATEN010000006.1"/>
</dbReference>
<dbReference type="Pfam" id="PF12138">
    <property type="entry name" value="Spherulin4"/>
    <property type="match status" value="1"/>
</dbReference>
<name>A0ABX1BZL0_9ACTN</name>
<reference evidence="2 3" key="1">
    <citation type="submission" date="2020-03" db="EMBL/GenBank/DDBJ databases">
        <title>WGS of actinomycetes isolated from Thailand.</title>
        <authorList>
            <person name="Thawai C."/>
        </authorList>
    </citation>
    <scope>NUCLEOTIDE SEQUENCE [LARGE SCALE GENOMIC DNA]</scope>
    <source>
        <strain evidence="2 3">PLAI 1-29</strain>
    </source>
</reference>
<dbReference type="InterPro" id="IPR021986">
    <property type="entry name" value="Spherulin4"/>
</dbReference>
<dbReference type="Proteomes" id="UP000695264">
    <property type="component" value="Unassembled WGS sequence"/>
</dbReference>
<evidence type="ECO:0000256" key="1">
    <source>
        <dbReference type="SAM" id="MobiDB-lite"/>
    </source>
</evidence>
<accession>A0ABX1BZL0</accession>
<feature type="region of interest" description="Disordered" evidence="1">
    <location>
        <begin position="1"/>
        <end position="21"/>
    </location>
</feature>
<sequence>MPYLTCAGPRRSRTAAGGGPGVGVPGCAHPLLAPEEWTRLSRPGTPLDWAVLDVARGPGVLPDPRCLEAAGRLRNGGVRVLGHLDLAHGGRPWGEVVADARRYVDWYRADGFYLHRCPGWYEALAGVRRLAGALLSLRRGAHLVLGLGRHPDPGYALIPGQLVTFEGPWAEYRWSQAPGWTAEHPPERFCHLVHCLPRGHLEEALRTARWLGAGTVGFTDRTDRGDGAGAWETLPGYWDDFVSRIGPRVSE</sequence>
<gene>
    <name evidence="2" type="ORF">HCK00_10545</name>
</gene>